<proteinExistence type="predicted"/>
<protein>
    <submittedName>
        <fullName evidence="1">Putative ovule protein</fullName>
    </submittedName>
</protein>
<organism evidence="1">
    <name type="scientific">Solanum chacoense</name>
    <name type="common">Chaco potato</name>
    <dbReference type="NCBI Taxonomy" id="4108"/>
    <lineage>
        <taxon>Eukaryota</taxon>
        <taxon>Viridiplantae</taxon>
        <taxon>Streptophyta</taxon>
        <taxon>Embryophyta</taxon>
        <taxon>Tracheophyta</taxon>
        <taxon>Spermatophyta</taxon>
        <taxon>Magnoliopsida</taxon>
        <taxon>eudicotyledons</taxon>
        <taxon>Gunneridae</taxon>
        <taxon>Pentapetalae</taxon>
        <taxon>asterids</taxon>
        <taxon>lamiids</taxon>
        <taxon>Solanales</taxon>
        <taxon>Solanaceae</taxon>
        <taxon>Solanoideae</taxon>
        <taxon>Solaneae</taxon>
        <taxon>Solanum</taxon>
    </lineage>
</organism>
<sequence length="69" mass="7693">MALVILLPFVLSEGNLDTLKSPQITQGPSHIPLIAESSHHNSSLSFLSHSAYTAVRYQVRSWLTQIVYK</sequence>
<evidence type="ECO:0000313" key="1">
    <source>
        <dbReference type="EMBL" id="JAP15123.1"/>
    </source>
</evidence>
<accession>A0A0V0H4P9</accession>
<dbReference type="AlphaFoldDB" id="A0A0V0H4P9"/>
<dbReference type="EMBL" id="GEDG01025615">
    <property type="protein sequence ID" value="JAP15123.1"/>
    <property type="molecule type" value="Transcribed_RNA"/>
</dbReference>
<name>A0A0V0H4P9_SOLCH</name>
<reference evidence="1" key="1">
    <citation type="submission" date="2015-12" db="EMBL/GenBank/DDBJ databases">
        <title>Gene expression during late stages of embryo sac development: a critical building block for successful pollen-pistil interactions.</title>
        <authorList>
            <person name="Liu Y."/>
            <person name="Joly V."/>
            <person name="Sabar M."/>
            <person name="Matton D.P."/>
        </authorList>
    </citation>
    <scope>NUCLEOTIDE SEQUENCE</scope>
</reference>